<organism evidence="2 3">
    <name type="scientific">Spirosoma endbachense</name>
    <dbReference type="NCBI Taxonomy" id="2666025"/>
    <lineage>
        <taxon>Bacteria</taxon>
        <taxon>Pseudomonadati</taxon>
        <taxon>Bacteroidota</taxon>
        <taxon>Cytophagia</taxon>
        <taxon>Cytophagales</taxon>
        <taxon>Cytophagaceae</taxon>
        <taxon>Spirosoma</taxon>
    </lineage>
</organism>
<dbReference type="PANTHER" id="PTHR36440:SF1">
    <property type="entry name" value="PUTATIVE (AFU_ORTHOLOGUE AFUA_8G07350)-RELATED"/>
    <property type="match status" value="1"/>
</dbReference>
<dbReference type="EMBL" id="CP045997">
    <property type="protein sequence ID" value="QHV98531.1"/>
    <property type="molecule type" value="Genomic_DNA"/>
</dbReference>
<accession>A0A6P1VZB4</accession>
<dbReference type="Gene3D" id="2.60.120.10">
    <property type="entry name" value="Jelly Rolls"/>
    <property type="match status" value="1"/>
</dbReference>
<dbReference type="RefSeq" id="WP_162388942.1">
    <property type="nucleotide sequence ID" value="NZ_CP045997.1"/>
</dbReference>
<dbReference type="AlphaFoldDB" id="A0A6P1VZB4"/>
<dbReference type="Pfam" id="PF07883">
    <property type="entry name" value="Cupin_2"/>
    <property type="match status" value="1"/>
</dbReference>
<sequence>MQTHQDRILDFAAAGMWWEITQSTKDTHGAFFEAINVLAPGFDAPPLHVHPEAEESYHVLEGTLDVNLNGEWRQLGPGESAIVPAGMTHTLKNAHPVEVRLLNVHKPALGFERFFRRMHALIASGKLTLPPKNFGSLMRLSMLFVEHEKEIKSASPPHGVMRFFAFLGSLLGYKLPG</sequence>
<dbReference type="PANTHER" id="PTHR36440">
    <property type="entry name" value="PUTATIVE (AFU_ORTHOLOGUE AFUA_8G07350)-RELATED"/>
    <property type="match status" value="1"/>
</dbReference>
<name>A0A6P1VZB4_9BACT</name>
<evidence type="ECO:0000259" key="1">
    <source>
        <dbReference type="Pfam" id="PF07883"/>
    </source>
</evidence>
<dbReference type="InterPro" id="IPR053146">
    <property type="entry name" value="QDO-like"/>
</dbReference>
<keyword evidence="3" id="KW-1185">Reference proteome</keyword>
<proteinExistence type="predicted"/>
<gene>
    <name evidence="2" type="ORF">GJR95_27580</name>
</gene>
<dbReference type="SUPFAM" id="SSF51182">
    <property type="entry name" value="RmlC-like cupins"/>
    <property type="match status" value="1"/>
</dbReference>
<feature type="domain" description="Cupin type-2" evidence="1">
    <location>
        <begin position="37"/>
        <end position="104"/>
    </location>
</feature>
<evidence type="ECO:0000313" key="3">
    <source>
        <dbReference type="Proteomes" id="UP000464577"/>
    </source>
</evidence>
<dbReference type="Proteomes" id="UP000464577">
    <property type="component" value="Chromosome"/>
</dbReference>
<dbReference type="InterPro" id="IPR013096">
    <property type="entry name" value="Cupin_2"/>
</dbReference>
<dbReference type="KEGG" id="senf:GJR95_27580"/>
<reference evidence="2 3" key="1">
    <citation type="submission" date="2019-11" db="EMBL/GenBank/DDBJ databases">
        <title>Spirosoma endbachense sp. nov., isolated from a natural salt meadow.</title>
        <authorList>
            <person name="Rojas J."/>
            <person name="Ambika Manirajan B."/>
            <person name="Ratering S."/>
            <person name="Suarez C."/>
            <person name="Geissler-Plaum R."/>
            <person name="Schnell S."/>
        </authorList>
    </citation>
    <scope>NUCLEOTIDE SEQUENCE [LARGE SCALE GENOMIC DNA]</scope>
    <source>
        <strain evidence="2 3">I-24</strain>
    </source>
</reference>
<protein>
    <submittedName>
        <fullName evidence="2">Cupin domain-containing protein</fullName>
    </submittedName>
</protein>
<evidence type="ECO:0000313" key="2">
    <source>
        <dbReference type="EMBL" id="QHV98531.1"/>
    </source>
</evidence>
<dbReference type="InterPro" id="IPR011051">
    <property type="entry name" value="RmlC_Cupin_sf"/>
</dbReference>
<dbReference type="InterPro" id="IPR014710">
    <property type="entry name" value="RmlC-like_jellyroll"/>
</dbReference>